<keyword evidence="2" id="KW-1185">Reference proteome</keyword>
<proteinExistence type="predicted"/>
<comment type="caution">
    <text evidence="1">The sequence shown here is derived from an EMBL/GenBank/DDBJ whole genome shotgun (WGS) entry which is preliminary data.</text>
</comment>
<organism evidence="1 2">
    <name type="scientific">Ornithinibacillus salinisoli</name>
    <dbReference type="NCBI Taxonomy" id="1848459"/>
    <lineage>
        <taxon>Bacteria</taxon>
        <taxon>Bacillati</taxon>
        <taxon>Bacillota</taxon>
        <taxon>Bacilli</taxon>
        <taxon>Bacillales</taxon>
        <taxon>Bacillaceae</taxon>
        <taxon>Ornithinibacillus</taxon>
    </lineage>
</organism>
<dbReference type="EMBL" id="JBHUHQ010000012">
    <property type="protein sequence ID" value="MFD2043854.1"/>
    <property type="molecule type" value="Genomic_DNA"/>
</dbReference>
<protein>
    <submittedName>
        <fullName evidence="1">Uncharacterized protein</fullName>
    </submittedName>
</protein>
<dbReference type="Proteomes" id="UP001597383">
    <property type="component" value="Unassembled WGS sequence"/>
</dbReference>
<reference evidence="2" key="1">
    <citation type="journal article" date="2019" name="Int. J. Syst. Evol. Microbiol.">
        <title>The Global Catalogue of Microorganisms (GCM) 10K type strain sequencing project: providing services to taxonomists for standard genome sequencing and annotation.</title>
        <authorList>
            <consortium name="The Broad Institute Genomics Platform"/>
            <consortium name="The Broad Institute Genome Sequencing Center for Infectious Disease"/>
            <person name="Wu L."/>
            <person name="Ma J."/>
        </authorList>
    </citation>
    <scope>NUCLEOTIDE SEQUENCE [LARGE SCALE GENOMIC DNA]</scope>
    <source>
        <strain evidence="2">R28</strain>
    </source>
</reference>
<evidence type="ECO:0000313" key="1">
    <source>
        <dbReference type="EMBL" id="MFD2043854.1"/>
    </source>
</evidence>
<accession>A0ABW4VW20</accession>
<gene>
    <name evidence="1" type="ORF">ACFSJF_06250</name>
</gene>
<sequence length="51" mass="5622">MDTKENSMEGYIAITLGVGMGREIRTVELALRHVKEAGIPKIVIAEIIPEQ</sequence>
<name>A0ABW4VW20_9BACI</name>
<evidence type="ECO:0000313" key="2">
    <source>
        <dbReference type="Proteomes" id="UP001597383"/>
    </source>
</evidence>
<dbReference type="RefSeq" id="WP_377555934.1">
    <property type="nucleotide sequence ID" value="NZ_JBHUMI010000013.1"/>
</dbReference>